<keyword evidence="1" id="KW-0812">Transmembrane</keyword>
<dbReference type="RefSeq" id="WP_245901190.1">
    <property type="nucleotide sequence ID" value="NZ_PVNH01000015.1"/>
</dbReference>
<keyword evidence="1" id="KW-0472">Membrane</keyword>
<dbReference type="EMBL" id="PVNH01000015">
    <property type="protein sequence ID" value="PRX43481.1"/>
    <property type="molecule type" value="Genomic_DNA"/>
</dbReference>
<feature type="transmembrane region" description="Helical" evidence="1">
    <location>
        <begin position="44"/>
        <end position="61"/>
    </location>
</feature>
<name>A0A2T0LKV5_9PSEU</name>
<protein>
    <submittedName>
        <fullName evidence="2">Uncharacterized protein</fullName>
    </submittedName>
</protein>
<feature type="transmembrane region" description="Helical" evidence="1">
    <location>
        <begin position="105"/>
        <end position="133"/>
    </location>
</feature>
<keyword evidence="1" id="KW-1133">Transmembrane helix</keyword>
<comment type="caution">
    <text evidence="2">The sequence shown here is derived from an EMBL/GenBank/DDBJ whole genome shotgun (WGS) entry which is preliminary data.</text>
</comment>
<feature type="transmembrane region" description="Helical" evidence="1">
    <location>
        <begin position="68"/>
        <end position="85"/>
    </location>
</feature>
<gene>
    <name evidence="2" type="ORF">B0I33_11599</name>
</gene>
<organism evidence="2 3">
    <name type="scientific">Prauserella shujinwangii</name>
    <dbReference type="NCBI Taxonomy" id="1453103"/>
    <lineage>
        <taxon>Bacteria</taxon>
        <taxon>Bacillati</taxon>
        <taxon>Actinomycetota</taxon>
        <taxon>Actinomycetes</taxon>
        <taxon>Pseudonocardiales</taxon>
        <taxon>Pseudonocardiaceae</taxon>
        <taxon>Prauserella</taxon>
    </lineage>
</organism>
<proteinExistence type="predicted"/>
<keyword evidence="3" id="KW-1185">Reference proteome</keyword>
<evidence type="ECO:0000313" key="3">
    <source>
        <dbReference type="Proteomes" id="UP000238362"/>
    </source>
</evidence>
<reference evidence="2 3" key="1">
    <citation type="submission" date="2018-03" db="EMBL/GenBank/DDBJ databases">
        <title>Genomic Encyclopedia of Type Strains, Phase III (KMG-III): the genomes of soil and plant-associated and newly described type strains.</title>
        <authorList>
            <person name="Whitman W."/>
        </authorList>
    </citation>
    <scope>NUCLEOTIDE SEQUENCE [LARGE SCALE GENOMIC DNA]</scope>
    <source>
        <strain evidence="2 3">CGMCC 4.7125</strain>
    </source>
</reference>
<evidence type="ECO:0000313" key="2">
    <source>
        <dbReference type="EMBL" id="PRX43481.1"/>
    </source>
</evidence>
<accession>A0A2T0LKV5</accession>
<sequence length="181" mass="17919">MSSPRAALVRGTARVVRAATAGVATGALAVLAHAGAGGALPGAPEVAALIVAVGVAAAALGGRERGPLAILALVVAGQAALHGALSLTASGHAHHAAGHEPVPMLLAHVLATAVTVVAMTRAERVLFALLAALAARLPRRLGPLPVTDGRPAGCPAPPRQPTITDILHRRVHTRRGPPGTL</sequence>
<dbReference type="AlphaFoldDB" id="A0A2T0LKV5"/>
<evidence type="ECO:0000256" key="1">
    <source>
        <dbReference type="SAM" id="Phobius"/>
    </source>
</evidence>
<dbReference type="Proteomes" id="UP000238362">
    <property type="component" value="Unassembled WGS sequence"/>
</dbReference>